<protein>
    <submittedName>
        <fullName evidence="1">Uncharacterized protein</fullName>
    </submittedName>
</protein>
<accession>A0A916DQP4</accession>
<dbReference type="Proteomes" id="UP001060919">
    <property type="component" value="Chromosome"/>
</dbReference>
<name>A0A916DQP4_9BACT</name>
<evidence type="ECO:0000313" key="1">
    <source>
        <dbReference type="EMBL" id="BDS11289.1"/>
    </source>
</evidence>
<organism evidence="1 2">
    <name type="scientific">Aureispira anguillae</name>
    <dbReference type="NCBI Taxonomy" id="2864201"/>
    <lineage>
        <taxon>Bacteria</taxon>
        <taxon>Pseudomonadati</taxon>
        <taxon>Bacteroidota</taxon>
        <taxon>Saprospiria</taxon>
        <taxon>Saprospirales</taxon>
        <taxon>Saprospiraceae</taxon>
        <taxon>Aureispira</taxon>
    </lineage>
</organism>
<gene>
    <name evidence="1" type="ORF">AsAng_0020010</name>
</gene>
<keyword evidence="2" id="KW-1185">Reference proteome</keyword>
<dbReference type="EMBL" id="AP026867">
    <property type="protein sequence ID" value="BDS11289.1"/>
    <property type="molecule type" value="Genomic_DNA"/>
</dbReference>
<dbReference type="AlphaFoldDB" id="A0A916DQP4"/>
<evidence type="ECO:0000313" key="2">
    <source>
        <dbReference type="Proteomes" id="UP001060919"/>
    </source>
</evidence>
<dbReference type="KEGG" id="aup:AsAng_0020010"/>
<reference evidence="1" key="1">
    <citation type="submission" date="2022-09" db="EMBL/GenBank/DDBJ databases">
        <title>Aureispira anguillicida sp. nov., isolated from Leptocephalus of Japanese eel Anguilla japonica.</title>
        <authorList>
            <person name="Yuasa K."/>
            <person name="Mekata T."/>
            <person name="Ikunari K."/>
        </authorList>
    </citation>
    <scope>NUCLEOTIDE SEQUENCE</scope>
    <source>
        <strain evidence="1">EL160426</strain>
    </source>
</reference>
<sequence>MIKQNKFSSNYYYFYKSRNKFKEQCPKQTMKLFKNGIAL</sequence>
<proteinExistence type="predicted"/>